<dbReference type="InterPro" id="IPR035914">
    <property type="entry name" value="Sperma_CUB_dom_sf"/>
</dbReference>
<gene>
    <name evidence="1" type="primary">NAS-31_61</name>
    <name evidence="1" type="ORF">KIN20_019356</name>
</gene>
<accession>A0AAD5N5G0</accession>
<organism evidence="1 2">
    <name type="scientific">Parelaphostrongylus tenuis</name>
    <name type="common">Meningeal worm</name>
    <dbReference type="NCBI Taxonomy" id="148309"/>
    <lineage>
        <taxon>Eukaryota</taxon>
        <taxon>Metazoa</taxon>
        <taxon>Ecdysozoa</taxon>
        <taxon>Nematoda</taxon>
        <taxon>Chromadorea</taxon>
        <taxon>Rhabditida</taxon>
        <taxon>Rhabditina</taxon>
        <taxon>Rhabditomorpha</taxon>
        <taxon>Strongyloidea</taxon>
        <taxon>Metastrongylidae</taxon>
        <taxon>Parelaphostrongylus</taxon>
    </lineage>
</organism>
<dbReference type="Proteomes" id="UP001196413">
    <property type="component" value="Unassembled WGS sequence"/>
</dbReference>
<reference evidence="1" key="1">
    <citation type="submission" date="2021-06" db="EMBL/GenBank/DDBJ databases">
        <title>Parelaphostrongylus tenuis whole genome reference sequence.</title>
        <authorList>
            <person name="Garwood T.J."/>
            <person name="Larsen P.A."/>
            <person name="Fountain-Jones N.M."/>
            <person name="Garbe J.R."/>
            <person name="Macchietto M.G."/>
            <person name="Kania S.A."/>
            <person name="Gerhold R.W."/>
            <person name="Richards J.E."/>
            <person name="Wolf T.M."/>
        </authorList>
    </citation>
    <scope>NUCLEOTIDE SEQUENCE</scope>
    <source>
        <strain evidence="1">MNPRO001-30</strain>
        <tissue evidence="1">Meninges</tissue>
    </source>
</reference>
<dbReference type="SUPFAM" id="SSF49854">
    <property type="entry name" value="Spermadhesin, CUB domain"/>
    <property type="match status" value="1"/>
</dbReference>
<comment type="caution">
    <text evidence="1">The sequence shown here is derived from an EMBL/GenBank/DDBJ whole genome shotgun (WGS) entry which is preliminary data.</text>
</comment>
<protein>
    <submittedName>
        <fullName evidence="1">Astacin (Peptidase M12A)</fullName>
    </submittedName>
</protein>
<evidence type="ECO:0000313" key="1">
    <source>
        <dbReference type="EMBL" id="KAJ1360394.1"/>
    </source>
</evidence>
<dbReference type="AlphaFoldDB" id="A0AAD5N5G0"/>
<name>A0AAD5N5G0_PARTN</name>
<dbReference type="EMBL" id="JAHQIW010003855">
    <property type="protein sequence ID" value="KAJ1360394.1"/>
    <property type="molecule type" value="Genomic_DNA"/>
</dbReference>
<proteinExistence type="predicted"/>
<dbReference type="Gene3D" id="2.60.120.290">
    <property type="entry name" value="Spermadhesin, CUB domain"/>
    <property type="match status" value="1"/>
</dbReference>
<sequence length="95" mass="10581">MHFDKCINPTLQPSGCGEVLTANASYQTLEDIVGEKGTSSPKDEYKTCTYWIQARMGSKIEVTLDYFSDGVRDYGCNLAGVEIKTASNKRRTGYR</sequence>
<keyword evidence="2" id="KW-1185">Reference proteome</keyword>
<evidence type="ECO:0000313" key="2">
    <source>
        <dbReference type="Proteomes" id="UP001196413"/>
    </source>
</evidence>